<dbReference type="HOGENOM" id="CLU_1927851_0_0_1"/>
<sequence>MLFYQDHSSSLSSKKLGLGWVLVWVLLSRRQRRRIRALVYPSNQVGRVKQLVAAPKPKLFPKCKNWSYVKHKKNTLHTPLNTRVGMKEHQEHLQLDLELLVRMGNIGMDIRSLRLWMTVNLCSLDLLNVQQ</sequence>
<organism evidence="1 2">
    <name type="scientific">Collybiopsis luxurians FD-317 M1</name>
    <dbReference type="NCBI Taxonomy" id="944289"/>
    <lineage>
        <taxon>Eukaryota</taxon>
        <taxon>Fungi</taxon>
        <taxon>Dikarya</taxon>
        <taxon>Basidiomycota</taxon>
        <taxon>Agaricomycotina</taxon>
        <taxon>Agaricomycetes</taxon>
        <taxon>Agaricomycetidae</taxon>
        <taxon>Agaricales</taxon>
        <taxon>Marasmiineae</taxon>
        <taxon>Omphalotaceae</taxon>
        <taxon>Collybiopsis</taxon>
        <taxon>Collybiopsis luxurians</taxon>
    </lineage>
</organism>
<proteinExistence type="predicted"/>
<keyword evidence="2" id="KW-1185">Reference proteome</keyword>
<gene>
    <name evidence="1" type="ORF">GYMLUDRAFT_985810</name>
</gene>
<evidence type="ECO:0000313" key="2">
    <source>
        <dbReference type="Proteomes" id="UP000053593"/>
    </source>
</evidence>
<name>A0A0D0C755_9AGAR</name>
<dbReference type="Proteomes" id="UP000053593">
    <property type="component" value="Unassembled WGS sequence"/>
</dbReference>
<dbReference type="EMBL" id="KN834897">
    <property type="protein sequence ID" value="KIK50543.1"/>
    <property type="molecule type" value="Genomic_DNA"/>
</dbReference>
<reference evidence="1 2" key="1">
    <citation type="submission" date="2014-04" db="EMBL/GenBank/DDBJ databases">
        <title>Evolutionary Origins and Diversification of the Mycorrhizal Mutualists.</title>
        <authorList>
            <consortium name="DOE Joint Genome Institute"/>
            <consortium name="Mycorrhizal Genomics Consortium"/>
            <person name="Kohler A."/>
            <person name="Kuo A."/>
            <person name="Nagy L.G."/>
            <person name="Floudas D."/>
            <person name="Copeland A."/>
            <person name="Barry K.W."/>
            <person name="Cichocki N."/>
            <person name="Veneault-Fourrey C."/>
            <person name="LaButti K."/>
            <person name="Lindquist E.A."/>
            <person name="Lipzen A."/>
            <person name="Lundell T."/>
            <person name="Morin E."/>
            <person name="Murat C."/>
            <person name="Riley R."/>
            <person name="Ohm R."/>
            <person name="Sun H."/>
            <person name="Tunlid A."/>
            <person name="Henrissat B."/>
            <person name="Grigoriev I.V."/>
            <person name="Hibbett D.S."/>
            <person name="Martin F."/>
        </authorList>
    </citation>
    <scope>NUCLEOTIDE SEQUENCE [LARGE SCALE GENOMIC DNA]</scope>
    <source>
        <strain evidence="1 2">FD-317 M1</strain>
    </source>
</reference>
<protein>
    <submittedName>
        <fullName evidence="1">Uncharacterized protein</fullName>
    </submittedName>
</protein>
<dbReference type="AlphaFoldDB" id="A0A0D0C755"/>
<evidence type="ECO:0000313" key="1">
    <source>
        <dbReference type="EMBL" id="KIK50543.1"/>
    </source>
</evidence>
<accession>A0A0D0C755</accession>